<dbReference type="InterPro" id="IPR052516">
    <property type="entry name" value="N-heterocyclic_Hydroxylase"/>
</dbReference>
<protein>
    <submittedName>
        <fullName evidence="3">Xanthine dehydrogenase family protein molybdopterin-binding subunit</fullName>
    </submittedName>
</protein>
<dbReference type="Gene3D" id="3.30.365.10">
    <property type="entry name" value="Aldehyde oxidase/xanthine dehydrogenase, molybdopterin binding domain"/>
    <property type="match status" value="4"/>
</dbReference>
<dbReference type="GO" id="GO:0016491">
    <property type="term" value="F:oxidoreductase activity"/>
    <property type="evidence" value="ECO:0007669"/>
    <property type="project" value="InterPro"/>
</dbReference>
<name>A0A3P3DUH3_9RHOB</name>
<dbReference type="PANTHER" id="PTHR47495">
    <property type="entry name" value="ALDEHYDE DEHYDROGENASE"/>
    <property type="match status" value="1"/>
</dbReference>
<sequence>MTIQTTRRGFMATGSGLLLSLTLPAGAVAAKTGEAVVEAFEPNAFIRIGTDHSVTVLIKHLEMGQGPYTGLATLVAEELDASWDQMQALGAPANTPLYANGALGVQGTGGSTSMLSSFLPMRQAGAAARQMLITAAAAEWGVPADEILIKAGILSHQGTGKNAGFGDFVADASKLPVPENPKLKDPKDFVFIGKDRPRLDTAAKINGSAMFTLDHYPEGMLVVMVAHAPKFGAVVKSFDDSAALAVADVEMVREVPMGVAVYAKNTWAAMKGREALIIEWDESKAETRSSDAIFADYAQAAAEGGLTVEENGDLAAAFAGAEKVLEAEYRLPYLAHAPLEALDALIEVKDGKAVLTYGCQFPTVDQMAFAGTFGIEPADVTINVLMAGGSFGRRAQGSAHFATEMAEVAKAAGRDGTFKLQWTREDDIRGGHYRPAALHKMRAGLDKDGKIVGWENIVATQSIMMGTVMEPMLQGGPDPFAFEGSSHLAYDLGTRRIAWSAMQTGVSVLWWRSVGHSHTAYAVETFLDEVLEAAGKDAIEGRLELLPAEATRERAVIEKVRGISGWKGRRGENGKAYGFAFVKSFGSYVAQVAEVEEKDGLPRVTRVWCAVDCGLAVNPNLITAQCEGGIGFALSTALHSEITLAEGGEVEQSNYHDYPLLRITEMPAVEVAIIASNEAPSGIGEPPVPPLAPAVGNAWRQLSGRTKRQLPFARAEA</sequence>
<feature type="signal peptide" evidence="1">
    <location>
        <begin position="1"/>
        <end position="29"/>
    </location>
</feature>
<feature type="domain" description="Aldehyde oxidase/xanthine dehydrogenase a/b hammerhead" evidence="2">
    <location>
        <begin position="206"/>
        <end position="284"/>
    </location>
</feature>
<dbReference type="OrthoDB" id="9767994at2"/>
<reference evidence="3 4" key="1">
    <citation type="submission" date="2018-11" db="EMBL/GenBank/DDBJ databases">
        <title>Gemmobacter sp. nov., YIM 102744-1 draft genome.</title>
        <authorList>
            <person name="Li G."/>
            <person name="Jiang Y."/>
        </authorList>
    </citation>
    <scope>NUCLEOTIDE SEQUENCE [LARGE SCALE GENOMIC DNA]</scope>
    <source>
        <strain evidence="3 4">YIM 102744-1</strain>
    </source>
</reference>
<evidence type="ECO:0000313" key="3">
    <source>
        <dbReference type="EMBL" id="RRH77396.1"/>
    </source>
</evidence>
<dbReference type="InterPro" id="IPR000674">
    <property type="entry name" value="Ald_Oxase/Xan_DH_a/b"/>
</dbReference>
<keyword evidence="1" id="KW-0732">Signal</keyword>
<keyword evidence="4" id="KW-1185">Reference proteome</keyword>
<evidence type="ECO:0000313" key="4">
    <source>
        <dbReference type="Proteomes" id="UP000282125"/>
    </source>
</evidence>
<dbReference type="InterPro" id="IPR012368">
    <property type="entry name" value="OxRdtase_Mopterin-bd_su_IorB"/>
</dbReference>
<organism evidence="3 4">
    <name type="scientific">Falsigemmobacter faecalis</name>
    <dbReference type="NCBI Taxonomy" id="2488730"/>
    <lineage>
        <taxon>Bacteria</taxon>
        <taxon>Pseudomonadati</taxon>
        <taxon>Pseudomonadota</taxon>
        <taxon>Alphaproteobacteria</taxon>
        <taxon>Rhodobacterales</taxon>
        <taxon>Paracoccaceae</taxon>
        <taxon>Falsigemmobacter</taxon>
    </lineage>
</organism>
<dbReference type="PIRSF" id="PIRSF036389">
    <property type="entry name" value="IOR_B"/>
    <property type="match status" value="1"/>
</dbReference>
<dbReference type="AlphaFoldDB" id="A0A3P3DUH3"/>
<dbReference type="PROSITE" id="PS51318">
    <property type="entry name" value="TAT"/>
    <property type="match status" value="1"/>
</dbReference>
<evidence type="ECO:0000256" key="1">
    <source>
        <dbReference type="SAM" id="SignalP"/>
    </source>
</evidence>
<accession>A0A3P3DUH3</accession>
<dbReference type="SUPFAM" id="SSF56003">
    <property type="entry name" value="Molybdenum cofactor-binding domain"/>
    <property type="match status" value="2"/>
</dbReference>
<dbReference type="Gene3D" id="3.90.1170.50">
    <property type="entry name" value="Aldehyde oxidase/xanthine dehydrogenase, a/b hammerhead"/>
    <property type="match status" value="1"/>
</dbReference>
<dbReference type="InterPro" id="IPR037165">
    <property type="entry name" value="AldOxase/xan_DH_Mopterin-bd_sf"/>
</dbReference>
<proteinExistence type="predicted"/>
<comment type="caution">
    <text evidence="3">The sequence shown here is derived from an EMBL/GenBank/DDBJ whole genome shotgun (WGS) entry which is preliminary data.</text>
</comment>
<gene>
    <name evidence="3" type="ORF">EG244_04170</name>
</gene>
<dbReference type="InterPro" id="IPR006311">
    <property type="entry name" value="TAT_signal"/>
</dbReference>
<dbReference type="EMBL" id="RRAZ01000004">
    <property type="protein sequence ID" value="RRH77396.1"/>
    <property type="molecule type" value="Genomic_DNA"/>
</dbReference>
<dbReference type="Proteomes" id="UP000282125">
    <property type="component" value="Unassembled WGS sequence"/>
</dbReference>
<dbReference type="PANTHER" id="PTHR47495:SF2">
    <property type="entry name" value="ALDEHYDE DEHYDROGENASE"/>
    <property type="match status" value="1"/>
</dbReference>
<dbReference type="Pfam" id="PF02738">
    <property type="entry name" value="MoCoBD_1"/>
    <property type="match status" value="1"/>
</dbReference>
<dbReference type="Pfam" id="PF20256">
    <property type="entry name" value="MoCoBD_2"/>
    <property type="match status" value="2"/>
</dbReference>
<dbReference type="InterPro" id="IPR008274">
    <property type="entry name" value="AldOxase/xan_DH_MoCoBD1"/>
</dbReference>
<dbReference type="InterPro" id="IPR046867">
    <property type="entry name" value="AldOxase/xan_DH_MoCoBD2"/>
</dbReference>
<evidence type="ECO:0000259" key="2">
    <source>
        <dbReference type="SMART" id="SM01008"/>
    </source>
</evidence>
<feature type="chain" id="PRO_5018206871" evidence="1">
    <location>
        <begin position="30"/>
        <end position="717"/>
    </location>
</feature>
<dbReference type="SMART" id="SM01008">
    <property type="entry name" value="Ald_Xan_dh_C"/>
    <property type="match status" value="1"/>
</dbReference>
<dbReference type="RefSeq" id="WP_124963750.1">
    <property type="nucleotide sequence ID" value="NZ_RRAZ01000004.1"/>
</dbReference>